<dbReference type="InterPro" id="IPR012495">
    <property type="entry name" value="TadE-like_dom"/>
</dbReference>
<evidence type="ECO:0000259" key="2">
    <source>
        <dbReference type="Pfam" id="PF07811"/>
    </source>
</evidence>
<organism evidence="3 4">
    <name type="scientific">Neobacillus rhizosphaerae</name>
    <dbReference type="NCBI Taxonomy" id="2880965"/>
    <lineage>
        <taxon>Bacteria</taxon>
        <taxon>Bacillati</taxon>
        <taxon>Bacillota</taxon>
        <taxon>Bacilli</taxon>
        <taxon>Bacillales</taxon>
        <taxon>Bacillaceae</taxon>
        <taxon>Neobacillus</taxon>
    </lineage>
</organism>
<dbReference type="Proteomes" id="UP000838308">
    <property type="component" value="Unassembled WGS sequence"/>
</dbReference>
<evidence type="ECO:0000313" key="3">
    <source>
        <dbReference type="EMBL" id="CAH2714468.1"/>
    </source>
</evidence>
<proteinExistence type="predicted"/>
<keyword evidence="4" id="KW-1185">Reference proteome</keyword>
<accession>A0ABN8KLY3</accession>
<name>A0ABN8KLY3_9BACI</name>
<feature type="domain" description="TadE-like" evidence="2">
    <location>
        <begin position="6"/>
        <end position="48"/>
    </location>
</feature>
<keyword evidence="1" id="KW-0472">Membrane</keyword>
<protein>
    <recommendedName>
        <fullName evidence="2">TadE-like domain-containing protein</fullName>
    </recommendedName>
</protein>
<comment type="caution">
    <text evidence="3">The sequence shown here is derived from an EMBL/GenBank/DDBJ whole genome shotgun (WGS) entry which is preliminary data.</text>
</comment>
<sequence>MKSEKGQSLVEFALIVPVLVFLLLGIMDFARIFHAYLTIDHAGREAARAASIGKDAATITNIAVDQGASIGLKTTNVTVSTGSSGTNAKITIHYPITFLTPMIGNIVGPLNLKDTTVMRVE</sequence>
<feature type="transmembrane region" description="Helical" evidence="1">
    <location>
        <begin position="12"/>
        <end position="30"/>
    </location>
</feature>
<reference evidence="3" key="1">
    <citation type="submission" date="2022-04" db="EMBL/GenBank/DDBJ databases">
        <authorList>
            <person name="Criscuolo A."/>
        </authorList>
    </citation>
    <scope>NUCLEOTIDE SEQUENCE</scope>
    <source>
        <strain evidence="3">CIP111895</strain>
    </source>
</reference>
<keyword evidence="1" id="KW-0812">Transmembrane</keyword>
<gene>
    <name evidence="3" type="ORF">BACCIP111895_01631</name>
</gene>
<evidence type="ECO:0000313" key="4">
    <source>
        <dbReference type="Proteomes" id="UP000838308"/>
    </source>
</evidence>
<evidence type="ECO:0000256" key="1">
    <source>
        <dbReference type="SAM" id="Phobius"/>
    </source>
</evidence>
<dbReference type="EMBL" id="CALBWS010000007">
    <property type="protein sequence ID" value="CAH2714468.1"/>
    <property type="molecule type" value="Genomic_DNA"/>
</dbReference>
<dbReference type="Pfam" id="PF07811">
    <property type="entry name" value="TadE"/>
    <property type="match status" value="1"/>
</dbReference>
<keyword evidence="1" id="KW-1133">Transmembrane helix</keyword>
<dbReference type="RefSeq" id="WP_248734788.1">
    <property type="nucleotide sequence ID" value="NZ_CALBWS010000007.1"/>
</dbReference>